<feature type="compositionally biased region" description="Basic and acidic residues" evidence="1">
    <location>
        <begin position="114"/>
        <end position="124"/>
    </location>
</feature>
<protein>
    <submittedName>
        <fullName evidence="2">Uncharacterized protein</fullName>
    </submittedName>
</protein>
<evidence type="ECO:0000313" key="3">
    <source>
        <dbReference type="Proteomes" id="UP000094776"/>
    </source>
</evidence>
<reference evidence="2 3" key="1">
    <citation type="submission" date="2015-12" db="EMBL/GenBank/DDBJ databases">
        <title>Diversity of Burkholderia near neighbor genomes.</title>
        <authorList>
            <person name="Sahl J."/>
            <person name="Wagner D."/>
            <person name="Keim P."/>
        </authorList>
    </citation>
    <scope>NUCLEOTIDE SEQUENCE [LARGE SCALE GENOMIC DNA]</scope>
    <source>
        <strain evidence="2 3">MSMB1184WGS</strain>
    </source>
</reference>
<name>A0A1B4PZ63_BURCE</name>
<feature type="region of interest" description="Disordered" evidence="1">
    <location>
        <begin position="82"/>
        <end position="154"/>
    </location>
</feature>
<gene>
    <name evidence="2" type="ORF">WT26_25110</name>
</gene>
<dbReference type="EMBL" id="CP013444">
    <property type="protein sequence ID" value="AOK19229.1"/>
    <property type="molecule type" value="Genomic_DNA"/>
</dbReference>
<accession>A0A1B4PZ63</accession>
<sequence length="154" mass="16896">MPVVKRFTQAQWDAAARRLDALPDKPAHEHHVTVRDAVQSMQPQIRGAQQKGYTLDEIIQQLAEAGVEISASTLRYAMQRTAKDSRAKLAAKTGQAARTTPSPRTKKPQQTRPPRVDHAQDQGRQDGGSAATNPGTMVIQDAFSFEIAPDTENL</sequence>
<organism evidence="2 3">
    <name type="scientific">Burkholderia cepacia</name>
    <name type="common">Pseudomonas cepacia</name>
    <dbReference type="NCBI Taxonomy" id="292"/>
    <lineage>
        <taxon>Bacteria</taxon>
        <taxon>Pseudomonadati</taxon>
        <taxon>Pseudomonadota</taxon>
        <taxon>Betaproteobacteria</taxon>
        <taxon>Burkholderiales</taxon>
        <taxon>Burkholderiaceae</taxon>
        <taxon>Burkholderia</taxon>
        <taxon>Burkholderia cepacia complex</taxon>
    </lineage>
</organism>
<evidence type="ECO:0000256" key="1">
    <source>
        <dbReference type="SAM" id="MobiDB-lite"/>
    </source>
</evidence>
<dbReference type="RefSeq" id="WP_069271067.1">
    <property type="nucleotide sequence ID" value="NZ_CP013444.1"/>
</dbReference>
<dbReference type="AlphaFoldDB" id="A0A1B4PZ63"/>
<proteinExistence type="predicted"/>
<evidence type="ECO:0000313" key="2">
    <source>
        <dbReference type="EMBL" id="AOK19229.1"/>
    </source>
</evidence>
<dbReference type="Proteomes" id="UP000094776">
    <property type="component" value="Chromosome 2"/>
</dbReference>